<comment type="caution">
    <text evidence="1">The sequence shown here is derived from an EMBL/GenBank/DDBJ whole genome shotgun (WGS) entry which is preliminary data.</text>
</comment>
<gene>
    <name evidence="1" type="ORF">FWK35_00005783</name>
</gene>
<proteinExistence type="predicted"/>
<name>A0A6G0YPZ2_APHCR</name>
<dbReference type="EMBL" id="VUJU01002937">
    <property type="protein sequence ID" value="KAF0759620.1"/>
    <property type="molecule type" value="Genomic_DNA"/>
</dbReference>
<organism evidence="1 2">
    <name type="scientific">Aphis craccivora</name>
    <name type="common">Cowpea aphid</name>
    <dbReference type="NCBI Taxonomy" id="307492"/>
    <lineage>
        <taxon>Eukaryota</taxon>
        <taxon>Metazoa</taxon>
        <taxon>Ecdysozoa</taxon>
        <taxon>Arthropoda</taxon>
        <taxon>Hexapoda</taxon>
        <taxon>Insecta</taxon>
        <taxon>Pterygota</taxon>
        <taxon>Neoptera</taxon>
        <taxon>Paraneoptera</taxon>
        <taxon>Hemiptera</taxon>
        <taxon>Sternorrhyncha</taxon>
        <taxon>Aphidomorpha</taxon>
        <taxon>Aphidoidea</taxon>
        <taxon>Aphididae</taxon>
        <taxon>Aphidini</taxon>
        <taxon>Aphis</taxon>
        <taxon>Aphis</taxon>
    </lineage>
</organism>
<dbReference type="Proteomes" id="UP000478052">
    <property type="component" value="Unassembled WGS sequence"/>
</dbReference>
<evidence type="ECO:0000313" key="1">
    <source>
        <dbReference type="EMBL" id="KAF0759620.1"/>
    </source>
</evidence>
<accession>A0A6G0YPZ2</accession>
<keyword evidence="2" id="KW-1185">Reference proteome</keyword>
<sequence>MEIEIQRPKKDQKMLTAPEKYRKASIQTAKLAELLSEVSQFNFERRICQLQQIVNLWSKNKDFLIEEIRLDNSAIILMTLKLLKLNILRSRSWKLIVLFLQVINNKKVNDIKTGKTVCVMDQAVEIDATPSLETGCDIVLSDVKLPKKVKYLGRPKGAALASIGLPKKRAVSKPIAFAQKHYKIKENIIMEWLTKKKVVDQVRKDKYIIEEKDIEG</sequence>
<protein>
    <submittedName>
        <fullName evidence="1">Zinc finger SWIM domain-containing protein 3-like</fullName>
    </submittedName>
</protein>
<evidence type="ECO:0000313" key="2">
    <source>
        <dbReference type="Proteomes" id="UP000478052"/>
    </source>
</evidence>
<dbReference type="AlphaFoldDB" id="A0A6G0YPZ2"/>
<reference evidence="1 2" key="1">
    <citation type="submission" date="2019-08" db="EMBL/GenBank/DDBJ databases">
        <title>Whole genome of Aphis craccivora.</title>
        <authorList>
            <person name="Voronova N.V."/>
            <person name="Shulinski R.S."/>
            <person name="Bandarenka Y.V."/>
            <person name="Zhorov D.G."/>
            <person name="Warner D."/>
        </authorList>
    </citation>
    <scope>NUCLEOTIDE SEQUENCE [LARGE SCALE GENOMIC DNA]</scope>
    <source>
        <strain evidence="1">180601</strain>
        <tissue evidence="1">Whole Body</tissue>
    </source>
</reference>
<dbReference type="OrthoDB" id="124789at2759"/>